<name>A0ACC3TUF2_9ASCO</name>
<dbReference type="EMBL" id="MU970050">
    <property type="protein sequence ID" value="KAK9324411.1"/>
    <property type="molecule type" value="Genomic_DNA"/>
</dbReference>
<sequence>MIDLASVSLDDAASVASTLESPASTVWDLETFILWIDVRSCWIDDSVQAEELFAESLTLVSPEEQNSLRRYYFRRDAAEHLASLLLQHLVISQLADLPWIESRVSRTMMGRPFHETGRFDYNVSHHSGRVAIGVRVADQRHIGIDLVDPEEAARNWKQGWIDDFHDIFSDSEYVQILRDGNKENEITKRRLFTFWALKEAYTKAVGIGLVTDLKSIEFNCVEDVDTNERPYTRSTICKVKNELIDWRFEIFALEGGLILASATTNDGLTSRDKTKITKIDLDYVTKAAAPFHFPMTHNSECNVILG</sequence>
<accession>A0ACC3TUF2</accession>
<dbReference type="Proteomes" id="UP001489719">
    <property type="component" value="Unassembled WGS sequence"/>
</dbReference>
<evidence type="ECO:0000313" key="2">
    <source>
        <dbReference type="Proteomes" id="UP001489719"/>
    </source>
</evidence>
<keyword evidence="2" id="KW-1185">Reference proteome</keyword>
<organism evidence="1 2">
    <name type="scientific">Lipomyces orientalis</name>
    <dbReference type="NCBI Taxonomy" id="1233043"/>
    <lineage>
        <taxon>Eukaryota</taxon>
        <taxon>Fungi</taxon>
        <taxon>Dikarya</taxon>
        <taxon>Ascomycota</taxon>
        <taxon>Saccharomycotina</taxon>
        <taxon>Lipomycetes</taxon>
        <taxon>Lipomycetales</taxon>
        <taxon>Lipomycetaceae</taxon>
        <taxon>Lipomyces</taxon>
    </lineage>
</organism>
<reference evidence="2" key="1">
    <citation type="journal article" date="2024" name="Front. Bioeng. Biotechnol.">
        <title>Genome-scale model development and genomic sequencing of the oleaginous clade Lipomyces.</title>
        <authorList>
            <person name="Czajka J.J."/>
            <person name="Han Y."/>
            <person name="Kim J."/>
            <person name="Mondo S.J."/>
            <person name="Hofstad B.A."/>
            <person name="Robles A."/>
            <person name="Haridas S."/>
            <person name="Riley R."/>
            <person name="LaButti K."/>
            <person name="Pangilinan J."/>
            <person name="Andreopoulos W."/>
            <person name="Lipzen A."/>
            <person name="Yan J."/>
            <person name="Wang M."/>
            <person name="Ng V."/>
            <person name="Grigoriev I.V."/>
            <person name="Spatafora J.W."/>
            <person name="Magnuson J.K."/>
            <person name="Baker S.E."/>
            <person name="Pomraning K.R."/>
        </authorList>
    </citation>
    <scope>NUCLEOTIDE SEQUENCE [LARGE SCALE GENOMIC DNA]</scope>
    <source>
        <strain evidence="2">CBS 10300</strain>
    </source>
</reference>
<protein>
    <submittedName>
        <fullName evidence="1">Uncharacterized protein</fullName>
    </submittedName>
</protein>
<comment type="caution">
    <text evidence="1">The sequence shown here is derived from an EMBL/GenBank/DDBJ whole genome shotgun (WGS) entry which is preliminary data.</text>
</comment>
<evidence type="ECO:0000313" key="1">
    <source>
        <dbReference type="EMBL" id="KAK9324411.1"/>
    </source>
</evidence>
<proteinExistence type="predicted"/>
<gene>
    <name evidence="1" type="ORF">V1517DRAFT_317436</name>
</gene>